<dbReference type="PANTHER" id="PTHR30619">
    <property type="entry name" value="DNA INTERNALIZATION/COMPETENCE PROTEIN COMEC/REC2"/>
    <property type="match status" value="1"/>
</dbReference>
<keyword evidence="4 6" id="KW-1133">Transmembrane helix</keyword>
<proteinExistence type="predicted"/>
<dbReference type="AlphaFoldDB" id="A0A1G1XWI7"/>
<comment type="subcellular location">
    <subcellularLocation>
        <location evidence="1">Cell membrane</location>
        <topology evidence="1">Multi-pass membrane protein</topology>
    </subcellularLocation>
</comment>
<accession>A0A1G1XWI7</accession>
<dbReference type="Pfam" id="PF13567">
    <property type="entry name" value="DUF4131"/>
    <property type="match status" value="1"/>
</dbReference>
<feature type="transmembrane region" description="Helical" evidence="6">
    <location>
        <begin position="342"/>
        <end position="363"/>
    </location>
</feature>
<dbReference type="EMBL" id="MHIB01000017">
    <property type="protein sequence ID" value="OGY44331.1"/>
    <property type="molecule type" value="Genomic_DNA"/>
</dbReference>
<feature type="transmembrane region" description="Helical" evidence="6">
    <location>
        <begin position="275"/>
        <end position="291"/>
    </location>
</feature>
<feature type="transmembrane region" description="Helical" evidence="6">
    <location>
        <begin position="375"/>
        <end position="394"/>
    </location>
</feature>
<feature type="transmembrane region" description="Helical" evidence="6">
    <location>
        <begin position="245"/>
        <end position="268"/>
    </location>
</feature>
<gene>
    <name evidence="9" type="ORF">A2729_06130</name>
</gene>
<keyword evidence="5 6" id="KW-0472">Membrane</keyword>
<feature type="transmembrane region" description="Helical" evidence="6">
    <location>
        <begin position="317"/>
        <end position="336"/>
    </location>
</feature>
<reference evidence="9 10" key="1">
    <citation type="journal article" date="2016" name="Nat. Commun.">
        <title>Thousands of microbial genomes shed light on interconnected biogeochemical processes in an aquifer system.</title>
        <authorList>
            <person name="Anantharaman K."/>
            <person name="Brown C.T."/>
            <person name="Hug L.A."/>
            <person name="Sharon I."/>
            <person name="Castelle C.J."/>
            <person name="Probst A.J."/>
            <person name="Thomas B.C."/>
            <person name="Singh A."/>
            <person name="Wilkins M.J."/>
            <person name="Karaoz U."/>
            <person name="Brodie E.L."/>
            <person name="Williams K.H."/>
            <person name="Hubbard S.S."/>
            <person name="Banfield J.F."/>
        </authorList>
    </citation>
    <scope>NUCLEOTIDE SEQUENCE [LARGE SCALE GENOMIC DNA]</scope>
</reference>
<dbReference type="InterPro" id="IPR052159">
    <property type="entry name" value="Competence_DNA_uptake"/>
</dbReference>
<evidence type="ECO:0000313" key="9">
    <source>
        <dbReference type="EMBL" id="OGY44331.1"/>
    </source>
</evidence>
<dbReference type="PANTHER" id="PTHR30619:SF7">
    <property type="entry name" value="BETA-LACTAMASE DOMAIN PROTEIN"/>
    <property type="match status" value="1"/>
</dbReference>
<feature type="transmembrane region" description="Helical" evidence="6">
    <location>
        <begin position="31"/>
        <end position="48"/>
    </location>
</feature>
<evidence type="ECO:0000256" key="3">
    <source>
        <dbReference type="ARBA" id="ARBA00022692"/>
    </source>
</evidence>
<dbReference type="STRING" id="1797532.A2729_06130"/>
<name>A0A1G1XWI7_9BACT</name>
<dbReference type="NCBIfam" id="TIGR00360">
    <property type="entry name" value="ComEC_N-term"/>
    <property type="match status" value="1"/>
</dbReference>
<evidence type="ECO:0000256" key="1">
    <source>
        <dbReference type="ARBA" id="ARBA00004651"/>
    </source>
</evidence>
<evidence type="ECO:0000256" key="4">
    <source>
        <dbReference type="ARBA" id="ARBA00022989"/>
    </source>
</evidence>
<dbReference type="InterPro" id="IPR025405">
    <property type="entry name" value="DUF4131"/>
</dbReference>
<evidence type="ECO:0000259" key="7">
    <source>
        <dbReference type="Pfam" id="PF03772"/>
    </source>
</evidence>
<sequence length="465" mass="53278">MFNSSAKIFRYFLICFILGVFFASFFWFDDFVLYFLNLIFLVLMIIFWQNKLFRYLSFGGIILILGIWCYQASLPKTDPTKIWFYNNSKVNFTGVVTEPPDVRINQQKLTVVVRQLNTDHDSRQVFGKVLINANLYPQYEYGDLLEIDCELKKPGKIDEFAYDRYLALSRIYTYCSYPKIKLLNHNEGIMILSGIFRIKSKLIETINSNLPEPQASLFVAIILGSRRGIPADLNDKFNLTGTTHLVAISGLNITIIAAILMSVCLNFYLSRKKSFWVISIFLIFYLIIIGWPASAVRAGIMGWLAILAIYFGRLNRLINALILAGVAMILINPLILRDDVGFQLSFLAVLGMIYFVPFFEKIFKLSIFNRVIKEAIAVTLAAQAATLPLLIYYFGRVSIIAPLTNLLIVSILPFLTIYGFIVLSINLIFFSLSAYFFWPIWLILSYIIKVIEIFATLPLASVWFK</sequence>
<feature type="domain" description="DUF4131" evidence="8">
    <location>
        <begin position="32"/>
        <end position="172"/>
    </location>
</feature>
<feature type="transmembrane region" description="Helical" evidence="6">
    <location>
        <begin position="406"/>
        <end position="429"/>
    </location>
</feature>
<comment type="caution">
    <text evidence="9">The sequence shown here is derived from an EMBL/GenBank/DDBJ whole genome shotgun (WGS) entry which is preliminary data.</text>
</comment>
<evidence type="ECO:0000256" key="2">
    <source>
        <dbReference type="ARBA" id="ARBA00022475"/>
    </source>
</evidence>
<evidence type="ECO:0000256" key="5">
    <source>
        <dbReference type="ARBA" id="ARBA00023136"/>
    </source>
</evidence>
<protein>
    <recommendedName>
        <fullName evidence="11">ComEC/Rec2-related protein domain-containing protein</fullName>
    </recommendedName>
</protein>
<feature type="transmembrane region" description="Helical" evidence="6">
    <location>
        <begin position="297"/>
        <end position="312"/>
    </location>
</feature>
<evidence type="ECO:0008006" key="11">
    <source>
        <dbReference type="Google" id="ProtNLM"/>
    </source>
</evidence>
<feature type="domain" description="ComEC/Rec2-related protein" evidence="7">
    <location>
        <begin position="221"/>
        <end position="464"/>
    </location>
</feature>
<organism evidence="9 10">
    <name type="scientific">Candidatus Buchananbacteria bacterium RIFCSPHIGHO2_01_FULL_39_14</name>
    <dbReference type="NCBI Taxonomy" id="1797532"/>
    <lineage>
        <taxon>Bacteria</taxon>
        <taxon>Candidatus Buchananiibacteriota</taxon>
    </lineage>
</organism>
<dbReference type="Pfam" id="PF03772">
    <property type="entry name" value="Competence"/>
    <property type="match status" value="1"/>
</dbReference>
<keyword evidence="3 6" id="KW-0812">Transmembrane</keyword>
<dbReference type="GO" id="GO:0005886">
    <property type="term" value="C:plasma membrane"/>
    <property type="evidence" value="ECO:0007669"/>
    <property type="project" value="UniProtKB-SubCell"/>
</dbReference>
<feature type="transmembrane region" description="Helical" evidence="6">
    <location>
        <begin position="55"/>
        <end position="73"/>
    </location>
</feature>
<feature type="transmembrane region" description="Helical" evidence="6">
    <location>
        <begin position="7"/>
        <end position="25"/>
    </location>
</feature>
<dbReference type="Proteomes" id="UP000178930">
    <property type="component" value="Unassembled WGS sequence"/>
</dbReference>
<dbReference type="InterPro" id="IPR004477">
    <property type="entry name" value="ComEC_N"/>
</dbReference>
<evidence type="ECO:0000259" key="8">
    <source>
        <dbReference type="Pfam" id="PF13567"/>
    </source>
</evidence>
<keyword evidence="2" id="KW-1003">Cell membrane</keyword>
<feature type="transmembrane region" description="Helical" evidence="6">
    <location>
        <begin position="441"/>
        <end position="464"/>
    </location>
</feature>
<evidence type="ECO:0000313" key="10">
    <source>
        <dbReference type="Proteomes" id="UP000178930"/>
    </source>
</evidence>
<evidence type="ECO:0000256" key="6">
    <source>
        <dbReference type="SAM" id="Phobius"/>
    </source>
</evidence>